<comment type="caution">
    <text evidence="2">The sequence shown here is derived from an EMBL/GenBank/DDBJ whole genome shotgun (WGS) entry which is preliminary data.</text>
</comment>
<dbReference type="PANTHER" id="PTHR42305">
    <property type="entry name" value="MEMBRANE PROTEIN RV1733C-RELATED"/>
    <property type="match status" value="1"/>
</dbReference>
<dbReference type="InterPro" id="IPR039708">
    <property type="entry name" value="MT1774/Rv1733c-like"/>
</dbReference>
<evidence type="ECO:0000256" key="1">
    <source>
        <dbReference type="SAM" id="Phobius"/>
    </source>
</evidence>
<name>A0A6G4TTM9_9ACTN</name>
<dbReference type="RefSeq" id="WP_165229815.1">
    <property type="nucleotide sequence ID" value="NZ_JAAKZV010000002.1"/>
</dbReference>
<evidence type="ECO:0000313" key="2">
    <source>
        <dbReference type="EMBL" id="NGN62458.1"/>
    </source>
</evidence>
<sequence length="200" mass="21648">MSPKVTRLLWRWRPNPLKRRSDRVEAWTVLLTGVLLIAGGTAVGAATASLAHGRLIEQQQTRRPTQAVLLEAAKAEPAPAAVAGVDASGGRGDLVRVAVRWTDAGGVTHRGTAPVTAGGAVGEQARIWTVDDGRRVVPAPPTSGQAIAQAISFGVVAALLFGVLMLLIRLSVQHRINERRTLLWEREWERVGPQWSRRRT</sequence>
<reference evidence="2 3" key="1">
    <citation type="submission" date="2020-02" db="EMBL/GenBank/DDBJ databases">
        <title>Whole-genome analyses of novel actinobacteria.</title>
        <authorList>
            <person name="Sahin N."/>
        </authorList>
    </citation>
    <scope>NUCLEOTIDE SEQUENCE [LARGE SCALE GENOMIC DNA]</scope>
    <source>
        <strain evidence="2 3">A7024</strain>
    </source>
</reference>
<keyword evidence="1" id="KW-0472">Membrane</keyword>
<keyword evidence="1" id="KW-1133">Transmembrane helix</keyword>
<dbReference type="PANTHER" id="PTHR42305:SF1">
    <property type="entry name" value="MEMBRANE PROTEIN RV1733C-RELATED"/>
    <property type="match status" value="1"/>
</dbReference>
<organism evidence="2 3">
    <name type="scientific">Streptomyces coryli</name>
    <dbReference type="NCBI Taxonomy" id="1128680"/>
    <lineage>
        <taxon>Bacteria</taxon>
        <taxon>Bacillati</taxon>
        <taxon>Actinomycetota</taxon>
        <taxon>Actinomycetes</taxon>
        <taxon>Kitasatosporales</taxon>
        <taxon>Streptomycetaceae</taxon>
        <taxon>Streptomyces</taxon>
    </lineage>
</organism>
<keyword evidence="3" id="KW-1185">Reference proteome</keyword>
<keyword evidence="1" id="KW-0812">Transmembrane</keyword>
<protein>
    <submittedName>
        <fullName evidence="2">Uncharacterized protein</fullName>
    </submittedName>
</protein>
<gene>
    <name evidence="2" type="ORF">G5C51_00840</name>
</gene>
<proteinExistence type="predicted"/>
<dbReference type="Proteomes" id="UP000481583">
    <property type="component" value="Unassembled WGS sequence"/>
</dbReference>
<accession>A0A6G4TTM9</accession>
<dbReference type="AlphaFoldDB" id="A0A6G4TTM9"/>
<feature type="transmembrane region" description="Helical" evidence="1">
    <location>
        <begin position="150"/>
        <end position="172"/>
    </location>
</feature>
<evidence type="ECO:0000313" key="3">
    <source>
        <dbReference type="Proteomes" id="UP000481583"/>
    </source>
</evidence>
<dbReference type="EMBL" id="JAAKZV010000002">
    <property type="protein sequence ID" value="NGN62458.1"/>
    <property type="molecule type" value="Genomic_DNA"/>
</dbReference>